<dbReference type="Gene3D" id="3.40.50.1000">
    <property type="entry name" value="HAD superfamily/HAD-like"/>
    <property type="match status" value="1"/>
</dbReference>
<accession>A0A8H7M3N0</accession>
<gene>
    <name evidence="1" type="ORF">RHS01_06762</name>
</gene>
<reference evidence="1" key="1">
    <citation type="submission" date="2020-09" db="EMBL/GenBank/DDBJ databases">
        <title>Comparative genome analyses of four rice-infecting Rhizoctonia solani isolates reveal extensive enrichment of homogalacturonan modification genes.</title>
        <authorList>
            <person name="Lee D.-Y."/>
            <person name="Jeon J."/>
            <person name="Kim K.-T."/>
            <person name="Cheong K."/>
            <person name="Song H."/>
            <person name="Choi G."/>
            <person name="Ko J."/>
            <person name="Opiyo S.O."/>
            <person name="Zuo S."/>
            <person name="Madhav S."/>
            <person name="Lee Y.-H."/>
            <person name="Wang G.-L."/>
        </authorList>
    </citation>
    <scope>NUCLEOTIDE SEQUENCE</scope>
    <source>
        <strain evidence="1">AG1-IA B2</strain>
    </source>
</reference>
<evidence type="ECO:0000313" key="2">
    <source>
        <dbReference type="Proteomes" id="UP000614334"/>
    </source>
</evidence>
<comment type="caution">
    <text evidence="1">The sequence shown here is derived from an EMBL/GenBank/DDBJ whole genome shotgun (WGS) entry which is preliminary data.</text>
</comment>
<dbReference type="Proteomes" id="UP000614334">
    <property type="component" value="Unassembled WGS sequence"/>
</dbReference>
<protein>
    <submittedName>
        <fullName evidence="1">HAD-hyrolase-like</fullName>
    </submittedName>
</protein>
<dbReference type="InterPro" id="IPR023198">
    <property type="entry name" value="PGP-like_dom2"/>
</dbReference>
<dbReference type="EMBL" id="JACYCF010000012">
    <property type="protein sequence ID" value="KAF8753962.1"/>
    <property type="molecule type" value="Genomic_DNA"/>
</dbReference>
<organism evidence="1 2">
    <name type="scientific">Rhizoctonia solani</name>
    <dbReference type="NCBI Taxonomy" id="456999"/>
    <lineage>
        <taxon>Eukaryota</taxon>
        <taxon>Fungi</taxon>
        <taxon>Dikarya</taxon>
        <taxon>Basidiomycota</taxon>
        <taxon>Agaricomycotina</taxon>
        <taxon>Agaricomycetes</taxon>
        <taxon>Cantharellales</taxon>
        <taxon>Ceratobasidiaceae</taxon>
        <taxon>Rhizoctonia</taxon>
    </lineage>
</organism>
<dbReference type="InterPro" id="IPR023214">
    <property type="entry name" value="HAD_sf"/>
</dbReference>
<evidence type="ECO:0000313" key="1">
    <source>
        <dbReference type="EMBL" id="KAF8753962.1"/>
    </source>
</evidence>
<sequence length="177" mass="20370">MTSSLTGVQGARIRRFWNSIRLAYERYKDSCRPRTSRINLNCAQWALFAHKWRQGIFIYRRAAVERGKYFSPETIYLRTLEELVRTEDVNEGWDEATMKVISEAWKAQTPWEDTPMEWNHSRLSSLSLSNGSAKDLITMPSPEAYKAAIRLLGLKPEEIAMVAAHEYDLEAPNLTAG</sequence>
<name>A0A8H7M3N0_9AGAM</name>
<dbReference type="Gene3D" id="1.10.150.240">
    <property type="entry name" value="Putative phosphatase, domain 2"/>
    <property type="match status" value="1"/>
</dbReference>
<proteinExistence type="predicted"/>
<dbReference type="SUPFAM" id="SSF56784">
    <property type="entry name" value="HAD-like"/>
    <property type="match status" value="1"/>
</dbReference>
<dbReference type="InterPro" id="IPR036412">
    <property type="entry name" value="HAD-like_sf"/>
</dbReference>
<dbReference type="AlphaFoldDB" id="A0A8H7M3N0"/>